<keyword evidence="2" id="KW-0472">Membrane</keyword>
<feature type="compositionally biased region" description="Low complexity" evidence="1">
    <location>
        <begin position="235"/>
        <end position="248"/>
    </location>
</feature>
<dbReference type="EMBL" id="CP159373">
    <property type="protein sequence ID" value="XCN72837.1"/>
    <property type="molecule type" value="Genomic_DNA"/>
</dbReference>
<evidence type="ECO:0000313" key="3">
    <source>
        <dbReference type="EMBL" id="XCN72837.1"/>
    </source>
</evidence>
<feature type="compositionally biased region" description="Polar residues" evidence="1">
    <location>
        <begin position="264"/>
        <end position="283"/>
    </location>
</feature>
<organism evidence="3">
    <name type="scientific">Candidatus Electrothrix aestuarii</name>
    <dbReference type="NCBI Taxonomy" id="3062594"/>
    <lineage>
        <taxon>Bacteria</taxon>
        <taxon>Pseudomonadati</taxon>
        <taxon>Thermodesulfobacteriota</taxon>
        <taxon>Desulfobulbia</taxon>
        <taxon>Desulfobulbales</taxon>
        <taxon>Desulfobulbaceae</taxon>
        <taxon>Candidatus Electrothrix</taxon>
    </lineage>
</organism>
<feature type="transmembrane region" description="Helical" evidence="2">
    <location>
        <begin position="18"/>
        <end position="38"/>
    </location>
</feature>
<evidence type="ECO:0000256" key="2">
    <source>
        <dbReference type="SAM" id="Phobius"/>
    </source>
</evidence>
<accession>A0AAU8LVC0</accession>
<name>A0AAU8LVC0_9BACT</name>
<proteinExistence type="predicted"/>
<reference evidence="3" key="1">
    <citation type="journal article" date="2024" name="Syst. Appl. Microbiol.">
        <title>First single-strain enrichments of Electrothrix cable bacteria, description of E. aestuarii sp. nov. and E. rattekaaiensis sp. nov., and proposal of a cable bacteria taxonomy following the rules of the SeqCode.</title>
        <authorList>
            <person name="Plum-Jensen L.E."/>
            <person name="Schramm A."/>
            <person name="Marshall I.P.G."/>
        </authorList>
    </citation>
    <scope>NUCLEOTIDE SEQUENCE</scope>
    <source>
        <strain evidence="3">Rat1</strain>
    </source>
</reference>
<evidence type="ECO:0008006" key="4">
    <source>
        <dbReference type="Google" id="ProtNLM"/>
    </source>
</evidence>
<feature type="region of interest" description="Disordered" evidence="1">
    <location>
        <begin position="235"/>
        <end position="254"/>
    </location>
</feature>
<sequence>MSAENELRQDFFSKRSRIISSCLSQSLIFVLVLFFITACSEDNTKVELTGQVDRNLPAGMTVCVDSSGNGKCDPDEPSARTNVDGTYSVSIPAESLGQFPLVVEPDNKKKDTVIHLTAPAGKHEFVSQVSTAVQSRVYQGSSLAEAEADVRTRYAVPDDIDLYADYQESSADPEAVQALIAAVDEVAADSGFDVANSEEPAEVVADAQRVVVRRVSRASAATSSDNGVVEEVAGSSSSAVSAVDSGSVTPGSTVVAVTEERSVSAGSSGTSEENVLLSSADNR</sequence>
<dbReference type="AlphaFoldDB" id="A0AAU8LVC0"/>
<protein>
    <recommendedName>
        <fullName evidence="4">Carboxypeptidase regulatory-like domain-containing protein</fullName>
    </recommendedName>
</protein>
<gene>
    <name evidence="3" type="ORF">Q3M24_21545</name>
</gene>
<reference evidence="3" key="2">
    <citation type="submission" date="2024-06" db="EMBL/GenBank/DDBJ databases">
        <authorList>
            <person name="Plum-Jensen L.E."/>
            <person name="Schramm A."/>
            <person name="Marshall I.P.G."/>
        </authorList>
    </citation>
    <scope>NUCLEOTIDE SEQUENCE</scope>
    <source>
        <strain evidence="3">Rat1</strain>
    </source>
</reference>
<evidence type="ECO:0000256" key="1">
    <source>
        <dbReference type="SAM" id="MobiDB-lite"/>
    </source>
</evidence>
<keyword evidence="2" id="KW-0812">Transmembrane</keyword>
<feature type="region of interest" description="Disordered" evidence="1">
    <location>
        <begin position="259"/>
        <end position="283"/>
    </location>
</feature>
<keyword evidence="2" id="KW-1133">Transmembrane helix</keyword>
<dbReference type="KEGG" id="eaj:Q3M24_21545"/>